<feature type="compositionally biased region" description="Basic and acidic residues" evidence="1">
    <location>
        <begin position="78"/>
        <end position="87"/>
    </location>
</feature>
<evidence type="ECO:0000256" key="1">
    <source>
        <dbReference type="SAM" id="MobiDB-lite"/>
    </source>
</evidence>
<evidence type="ECO:0000313" key="3">
    <source>
        <dbReference type="Proteomes" id="UP000887013"/>
    </source>
</evidence>
<proteinExistence type="predicted"/>
<protein>
    <recommendedName>
        <fullName evidence="4">HTH psq-type domain-containing protein</fullName>
    </recommendedName>
</protein>
<evidence type="ECO:0008006" key="4">
    <source>
        <dbReference type="Google" id="ProtNLM"/>
    </source>
</evidence>
<dbReference type="EMBL" id="BMAW01063307">
    <property type="protein sequence ID" value="GFT39666.1"/>
    <property type="molecule type" value="Genomic_DNA"/>
</dbReference>
<gene>
    <name evidence="2" type="ORF">NPIL_539051</name>
</gene>
<reference evidence="2" key="1">
    <citation type="submission" date="2020-08" db="EMBL/GenBank/DDBJ databases">
        <title>Multicomponent nature underlies the extraordinary mechanical properties of spider dragline silk.</title>
        <authorList>
            <person name="Kono N."/>
            <person name="Nakamura H."/>
            <person name="Mori M."/>
            <person name="Yoshida Y."/>
            <person name="Ohtoshi R."/>
            <person name="Malay A.D."/>
            <person name="Moran D.A.P."/>
            <person name="Tomita M."/>
            <person name="Numata K."/>
            <person name="Arakawa K."/>
        </authorList>
    </citation>
    <scope>NUCLEOTIDE SEQUENCE</scope>
</reference>
<accession>A0A8X6TSI2</accession>
<organism evidence="2 3">
    <name type="scientific">Nephila pilipes</name>
    <name type="common">Giant wood spider</name>
    <name type="synonym">Nephila maculata</name>
    <dbReference type="NCBI Taxonomy" id="299642"/>
    <lineage>
        <taxon>Eukaryota</taxon>
        <taxon>Metazoa</taxon>
        <taxon>Ecdysozoa</taxon>
        <taxon>Arthropoda</taxon>
        <taxon>Chelicerata</taxon>
        <taxon>Arachnida</taxon>
        <taxon>Araneae</taxon>
        <taxon>Araneomorphae</taxon>
        <taxon>Entelegynae</taxon>
        <taxon>Araneoidea</taxon>
        <taxon>Nephilidae</taxon>
        <taxon>Nephila</taxon>
    </lineage>
</organism>
<keyword evidence="3" id="KW-1185">Reference proteome</keyword>
<dbReference type="OrthoDB" id="361972at2759"/>
<dbReference type="Proteomes" id="UP000887013">
    <property type="component" value="Unassembled WGS sequence"/>
</dbReference>
<evidence type="ECO:0000313" key="2">
    <source>
        <dbReference type="EMBL" id="GFT39666.1"/>
    </source>
</evidence>
<name>A0A8X6TSI2_NEPPI</name>
<dbReference type="AlphaFoldDB" id="A0A8X6TSI2"/>
<sequence length="107" mass="11805">MLTPERRRPRVRDYGYTATIHQLKNGASGSSLAREYGVGKATILDIKKNRDGHAAVSDLASDLLYVEGPGPYKGSRLPTDESHDKIRPGPSNWVEERGVKTTWASLL</sequence>
<feature type="region of interest" description="Disordered" evidence="1">
    <location>
        <begin position="72"/>
        <end position="93"/>
    </location>
</feature>
<dbReference type="Gene3D" id="1.10.10.60">
    <property type="entry name" value="Homeodomain-like"/>
    <property type="match status" value="1"/>
</dbReference>
<comment type="caution">
    <text evidence="2">The sequence shown here is derived from an EMBL/GenBank/DDBJ whole genome shotgun (WGS) entry which is preliminary data.</text>
</comment>